<gene>
    <name evidence="2" type="ORF">BEWA_020990</name>
</gene>
<name>L0AUE2_THEEQ</name>
<accession>L0AUE2</accession>
<protein>
    <submittedName>
        <fullName evidence="2">Uncharacterized protein</fullName>
    </submittedName>
</protein>
<dbReference type="AlphaFoldDB" id="L0AUE2"/>
<dbReference type="KEGG" id="beq:BEWA_020990"/>
<dbReference type="Proteomes" id="UP000031512">
    <property type="component" value="Chromosome 1"/>
</dbReference>
<evidence type="ECO:0000313" key="3">
    <source>
        <dbReference type="Proteomes" id="UP000031512"/>
    </source>
</evidence>
<dbReference type="GeneID" id="15806731"/>
<dbReference type="VEuPathDB" id="PiroplasmaDB:BEWA_020990"/>
<evidence type="ECO:0000256" key="1">
    <source>
        <dbReference type="SAM" id="MobiDB-lite"/>
    </source>
</evidence>
<feature type="compositionally biased region" description="Polar residues" evidence="1">
    <location>
        <begin position="70"/>
        <end position="79"/>
    </location>
</feature>
<reference evidence="2 3" key="1">
    <citation type="journal article" date="2012" name="BMC Genomics">
        <title>Comparative genomic analysis and phylogenetic position of Theileria equi.</title>
        <authorList>
            <person name="Kappmeyer L.S."/>
            <person name="Thiagarajan M."/>
            <person name="Herndon D.R."/>
            <person name="Ramsay J.D."/>
            <person name="Caler E."/>
            <person name="Djikeng A."/>
            <person name="Gillespie J.J."/>
            <person name="Lau A.O."/>
            <person name="Roalson E.H."/>
            <person name="Silva J.C."/>
            <person name="Silva M.G."/>
            <person name="Suarez C.E."/>
            <person name="Ueti M.W."/>
            <person name="Nene V.M."/>
            <person name="Mealey R.H."/>
            <person name="Knowles D.P."/>
            <person name="Brayton K.A."/>
        </authorList>
    </citation>
    <scope>NUCLEOTIDE SEQUENCE [LARGE SCALE GENOMIC DNA]</scope>
    <source>
        <strain evidence="2 3">WA</strain>
    </source>
</reference>
<proteinExistence type="predicted"/>
<dbReference type="EMBL" id="CP001669">
    <property type="protein sequence ID" value="AFZ79252.1"/>
    <property type="molecule type" value="Genomic_DNA"/>
</dbReference>
<organism evidence="2 3">
    <name type="scientific">Theileria equi strain WA</name>
    <dbReference type="NCBI Taxonomy" id="1537102"/>
    <lineage>
        <taxon>Eukaryota</taxon>
        <taxon>Sar</taxon>
        <taxon>Alveolata</taxon>
        <taxon>Apicomplexa</taxon>
        <taxon>Aconoidasida</taxon>
        <taxon>Piroplasmida</taxon>
        <taxon>Theileriidae</taxon>
        <taxon>Theileria</taxon>
    </lineage>
</organism>
<dbReference type="RefSeq" id="XP_004828918.1">
    <property type="nucleotide sequence ID" value="XM_004828861.1"/>
</dbReference>
<evidence type="ECO:0000313" key="2">
    <source>
        <dbReference type="EMBL" id="AFZ79252.1"/>
    </source>
</evidence>
<feature type="region of interest" description="Disordered" evidence="1">
    <location>
        <begin position="61"/>
        <end position="88"/>
    </location>
</feature>
<keyword evidence="3" id="KW-1185">Reference proteome</keyword>
<sequence length="88" mass="10280">MALIVIVEERAPEEKLEDIFGRFLGNLDKEEEPLEEEEVENELEFSRDKVIRIRNIIKRRRTAASRRSEGPQNLGNTTVRRICKGNVE</sequence>